<dbReference type="InterPro" id="IPR014347">
    <property type="entry name" value="Tautomerase/MIF_sf"/>
</dbReference>
<dbReference type="GO" id="GO:0016853">
    <property type="term" value="F:isomerase activity"/>
    <property type="evidence" value="ECO:0007669"/>
    <property type="project" value="UniProtKB-KW"/>
</dbReference>
<dbReference type="AlphaFoldDB" id="C9YEV1"/>
<comment type="similarity">
    <text evidence="1">Belongs to the 4-oxalocrotonate tautomerase family.</text>
</comment>
<keyword evidence="2" id="KW-0413">Isomerase</keyword>
<gene>
    <name evidence="4" type="ORF">Csp_D31070</name>
</gene>
<feature type="domain" description="4-oxalocrotonate tautomerase-like" evidence="3">
    <location>
        <begin position="7"/>
        <end position="56"/>
    </location>
</feature>
<evidence type="ECO:0000313" key="4">
    <source>
        <dbReference type="EMBL" id="CBA32225.1"/>
    </source>
</evidence>
<dbReference type="Gene3D" id="3.30.429.10">
    <property type="entry name" value="Macrophage Migration Inhibitory Factor"/>
    <property type="match status" value="2"/>
</dbReference>
<dbReference type="SUPFAM" id="SSF55331">
    <property type="entry name" value="Tautomerase/MIF"/>
    <property type="match status" value="1"/>
</dbReference>
<protein>
    <recommendedName>
        <fullName evidence="3">4-oxalocrotonate tautomerase-like domain-containing protein</fullName>
    </recommendedName>
</protein>
<dbReference type="EMBL" id="FN543107">
    <property type="protein sequence ID" value="CBA32225.1"/>
    <property type="molecule type" value="Genomic_DNA"/>
</dbReference>
<sequence length="141" mass="14995">MPTLQLKVSPLQNPSRYRALAEAMTRITAEELGKRAEVTAVVIDDVPAARWHVGGTDVQRPTAMLEISITQGTNTAAQKAAFIERAFAELEAQLGHGHGQGLEPASYVIVREVPASDWGYGGQTQAARALAKTSAAQAIAM</sequence>
<evidence type="ECO:0000256" key="2">
    <source>
        <dbReference type="ARBA" id="ARBA00023235"/>
    </source>
</evidence>
<dbReference type="InterPro" id="IPR004370">
    <property type="entry name" value="4-OT-like_dom"/>
</dbReference>
<reference evidence="4" key="1">
    <citation type="journal article" date="2010" name="Nature">
        <title>The Dynamic genome of Hydra.</title>
        <authorList>
            <person name="Chapman J.A."/>
            <person name="Kirkness E.F."/>
            <person name="Simakov O."/>
            <person name="Hampson S.E."/>
            <person name="Mitros T."/>
            <person name="Weinmaier T."/>
            <person name="Rattei T."/>
            <person name="Balasubramanian P.G."/>
            <person name="Borman J."/>
            <person name="Busam D."/>
            <person name="Disbennett K."/>
            <person name="Pfannkoch C."/>
            <person name="Sumin N."/>
            <person name="Sutton G."/>
            <person name="Viswanathan L."/>
            <person name="Walenz B."/>
            <person name="Goodstein D.M."/>
            <person name="Hellsten U."/>
            <person name="Kawashima T."/>
            <person name="Prochnik S.E."/>
            <person name="Putnam N.H."/>
            <person name="Shu S."/>
            <person name="Blumberg B."/>
            <person name="Dana C.E."/>
            <person name="Gee L."/>
            <person name="Kibler D.F."/>
            <person name="Law L."/>
            <person name="Lindgens D."/>
            <person name="Martinez D.E."/>
            <person name="Peng J."/>
            <person name="Wigge P.A."/>
            <person name="Bertulat B."/>
            <person name="Guder C."/>
            <person name="Nakamura Y."/>
            <person name="Ozbek S."/>
            <person name="Watanabe H."/>
            <person name="Khalturin K."/>
            <person name="Hemmrich G."/>
            <person name="Franke A."/>
            <person name="Augustin R."/>
            <person name="Fraune S."/>
            <person name="Hayakawa E."/>
            <person name="Hayakawa S."/>
            <person name="Hirose M."/>
            <person name="Hwang J."/>
            <person name="Ikeo K."/>
            <person name="Nishimiya-Fujisawa C."/>
            <person name="Ogura A."/>
            <person name="Takahashi T."/>
            <person name="Steinmetz P.R."/>
            <person name="Zhang X."/>
            <person name="Aufschnaiter R."/>
            <person name="Eder M.K."/>
            <person name="Gorny A.K."/>
            <person name="Salvenmoser W."/>
            <person name="Heimberg A.M."/>
            <person name="Wheeler B.M."/>
            <person name="Peterson K.J."/>
            <person name="Boettger A."/>
            <person name="Tischler P."/>
            <person name="Wolf A."/>
            <person name="Gojobori T."/>
            <person name="Remington K.A."/>
            <person name="Strausberg R.L."/>
            <person name="Venter J."/>
            <person name="Technau U."/>
            <person name="Hobmayer B."/>
            <person name="Bosch T.C."/>
            <person name="Holstein T.W."/>
            <person name="Fujisawa T."/>
            <person name="Bode H.R."/>
            <person name="David C.N."/>
            <person name="Rokhsar D.S."/>
            <person name="Steele R.E."/>
        </authorList>
    </citation>
    <scope>NUCLEOTIDE SEQUENCE</scope>
</reference>
<dbReference type="Pfam" id="PF01361">
    <property type="entry name" value="Tautomerase"/>
    <property type="match status" value="1"/>
</dbReference>
<proteinExistence type="inferred from homology"/>
<organism evidence="4">
    <name type="scientific">Curvibacter symbiont subsp. Hydra magnipapillata</name>
    <dbReference type="NCBI Taxonomy" id="667019"/>
    <lineage>
        <taxon>Bacteria</taxon>
        <taxon>Pseudomonadati</taxon>
        <taxon>Pseudomonadota</taxon>
        <taxon>Betaproteobacteria</taxon>
        <taxon>Burkholderiales</taxon>
        <taxon>Comamonadaceae</taxon>
        <taxon>Curvibacter</taxon>
    </lineage>
</organism>
<name>C9YEV1_CURXX</name>
<accession>C9YEV1</accession>
<dbReference type="PANTHER" id="PTHR35530">
    <property type="entry name" value="TAUTOMERASE-RELATED"/>
    <property type="match status" value="1"/>
</dbReference>
<dbReference type="PANTHER" id="PTHR35530:SF2">
    <property type="entry name" value="BSL4019 PROTEIN"/>
    <property type="match status" value="1"/>
</dbReference>
<evidence type="ECO:0000259" key="3">
    <source>
        <dbReference type="Pfam" id="PF01361"/>
    </source>
</evidence>
<evidence type="ECO:0000256" key="1">
    <source>
        <dbReference type="ARBA" id="ARBA00006723"/>
    </source>
</evidence>